<name>A0A074YTT7_AURSE</name>
<keyword evidence="1" id="KW-0175">Coiled coil</keyword>
<evidence type="ECO:0000256" key="2">
    <source>
        <dbReference type="SAM" id="MobiDB-lite"/>
    </source>
</evidence>
<feature type="coiled-coil region" evidence="1">
    <location>
        <begin position="120"/>
        <end position="178"/>
    </location>
</feature>
<accession>A0A074YTT7</accession>
<feature type="compositionally biased region" description="Basic and acidic residues" evidence="2">
    <location>
        <begin position="461"/>
        <end position="472"/>
    </location>
</feature>
<feature type="compositionally biased region" description="Polar residues" evidence="2">
    <location>
        <begin position="394"/>
        <end position="407"/>
    </location>
</feature>
<keyword evidence="4" id="KW-1185">Reference proteome</keyword>
<evidence type="ECO:0000313" key="4">
    <source>
        <dbReference type="Proteomes" id="UP000030641"/>
    </source>
</evidence>
<feature type="compositionally biased region" description="Low complexity" evidence="2">
    <location>
        <begin position="369"/>
        <end position="387"/>
    </location>
</feature>
<dbReference type="RefSeq" id="XP_013347868.1">
    <property type="nucleotide sequence ID" value="XM_013492414.1"/>
</dbReference>
<dbReference type="AlphaFoldDB" id="A0A074YTT7"/>
<reference evidence="3 4" key="1">
    <citation type="journal article" date="2014" name="BMC Genomics">
        <title>Genome sequencing of four Aureobasidium pullulans varieties: biotechnological potential, stress tolerance, and description of new species.</title>
        <authorList>
            <person name="Gostin Ar C."/>
            <person name="Ohm R.A."/>
            <person name="Kogej T."/>
            <person name="Sonjak S."/>
            <person name="Turk M."/>
            <person name="Zajc J."/>
            <person name="Zalar P."/>
            <person name="Grube M."/>
            <person name="Sun H."/>
            <person name="Han J."/>
            <person name="Sharma A."/>
            <person name="Chiniquy J."/>
            <person name="Ngan C.Y."/>
            <person name="Lipzen A."/>
            <person name="Barry K."/>
            <person name="Grigoriev I.V."/>
            <person name="Gunde-Cimerman N."/>
        </authorList>
    </citation>
    <scope>NUCLEOTIDE SEQUENCE [LARGE SCALE GENOMIC DNA]</scope>
    <source>
        <strain evidence="3 4">EXF-2481</strain>
    </source>
</reference>
<feature type="region of interest" description="Disordered" evidence="2">
    <location>
        <begin position="229"/>
        <end position="267"/>
    </location>
</feature>
<organism evidence="3 4">
    <name type="scientific">Aureobasidium subglaciale (strain EXF-2481)</name>
    <name type="common">Aureobasidium pullulans var. subglaciale</name>
    <dbReference type="NCBI Taxonomy" id="1043005"/>
    <lineage>
        <taxon>Eukaryota</taxon>
        <taxon>Fungi</taxon>
        <taxon>Dikarya</taxon>
        <taxon>Ascomycota</taxon>
        <taxon>Pezizomycotina</taxon>
        <taxon>Dothideomycetes</taxon>
        <taxon>Dothideomycetidae</taxon>
        <taxon>Dothideales</taxon>
        <taxon>Saccotheciaceae</taxon>
        <taxon>Aureobasidium</taxon>
    </lineage>
</organism>
<dbReference type="EMBL" id="KL584750">
    <property type="protein sequence ID" value="KEQ99564.1"/>
    <property type="molecule type" value="Genomic_DNA"/>
</dbReference>
<dbReference type="GeneID" id="25361810"/>
<evidence type="ECO:0000313" key="3">
    <source>
        <dbReference type="EMBL" id="KEQ99564.1"/>
    </source>
</evidence>
<feature type="region of interest" description="Disordered" evidence="2">
    <location>
        <begin position="369"/>
        <end position="413"/>
    </location>
</feature>
<dbReference type="InParanoid" id="A0A074YTT7"/>
<gene>
    <name evidence="3" type="ORF">AUEXF2481DRAFT_1060</name>
</gene>
<feature type="compositionally biased region" description="Acidic residues" evidence="2">
    <location>
        <begin position="446"/>
        <end position="460"/>
    </location>
</feature>
<dbReference type="OrthoDB" id="3933010at2759"/>
<protein>
    <submittedName>
        <fullName evidence="3">Uncharacterized protein</fullName>
    </submittedName>
</protein>
<sequence length="509" mass="58346">MDSFNRFVAEHAEEDSRVFTQALNMFGIASDGYLNNVKDHVTKLAKDFDIKVREPQCAQSSSGPDHSARLQATLESEVHRAELLEQKLMVKEELLNKSLIHTRDLEHRLDQEQRQNCKLLDNYRKEYSRSLELAQRLNKKVEAAWFVQEQINEAGQIETTLVKELADTRADIEDLEEEDTLREATISDFVCWVHTAGHKALHQALNKFWEHISSDLLDHERETDHYNEELPVPSSQVGSIPKDSAVADNVDNLTGSHDDSERCSSNDSTFTTFRKWISARIARSQASEKGASSLEHQTKTVNIEHHHQQSTSSFEHQSPTSERQFKSKASTQRLSSSTSETFINININFNDYQIQPRLHQLSASTMATSSMAPRITSTSSPSTPSTHTAKKLTFHNNNISTKTTNHNTSHRRPCKDQELYGVALAKQKLWQEHRVFALGQCVRFDDDDEEQDDDESDDSDEQGKEEVRERWGFEGMRKELEMLERVCFAKSFRVREVKFAGEGEQEMDE</sequence>
<feature type="compositionally biased region" description="Polar residues" evidence="2">
    <location>
        <begin position="309"/>
        <end position="337"/>
    </location>
</feature>
<dbReference type="Proteomes" id="UP000030641">
    <property type="component" value="Unassembled WGS sequence"/>
</dbReference>
<evidence type="ECO:0000256" key="1">
    <source>
        <dbReference type="SAM" id="Coils"/>
    </source>
</evidence>
<dbReference type="HOGENOM" id="CLU_535248_0_0_1"/>
<proteinExistence type="predicted"/>
<feature type="region of interest" description="Disordered" evidence="2">
    <location>
        <begin position="304"/>
        <end position="337"/>
    </location>
</feature>
<feature type="region of interest" description="Disordered" evidence="2">
    <location>
        <begin position="446"/>
        <end position="472"/>
    </location>
</feature>